<accession>A0ABM9VJC9</accession>
<dbReference type="Proteomes" id="UP000191812">
    <property type="component" value="Unassembled WGS sequence"/>
</dbReference>
<evidence type="ECO:0000313" key="1">
    <source>
        <dbReference type="EMBL" id="CUX49070.1"/>
    </source>
</evidence>
<evidence type="ECO:0000313" key="2">
    <source>
        <dbReference type="Proteomes" id="UP000191812"/>
    </source>
</evidence>
<comment type="caution">
    <text evidence="1">The sequence shown here is derived from an EMBL/GenBank/DDBJ whole genome shotgun (WGS) entry which is preliminary data.</text>
</comment>
<name>A0ABM9VJC9_9HYPH</name>
<protein>
    <recommendedName>
        <fullName evidence="3">Transposase</fullName>
    </recommendedName>
</protein>
<sequence length="60" mass="7080">MDFCHFFELARLLLMTDLTVLTDMTVFKRKKGELDVFGNQSSSLPARIRGRSRRRRLYAD</sequence>
<proteinExistence type="predicted"/>
<gene>
    <name evidence="1" type="ORF">AGR13a_Lc110091</name>
</gene>
<organism evidence="1 2">
    <name type="scientific">Agrobacterium genomosp. 13 str. CFBP 6927</name>
    <dbReference type="NCBI Taxonomy" id="1183428"/>
    <lineage>
        <taxon>Bacteria</taxon>
        <taxon>Pseudomonadati</taxon>
        <taxon>Pseudomonadota</taxon>
        <taxon>Alphaproteobacteria</taxon>
        <taxon>Hyphomicrobiales</taxon>
        <taxon>Rhizobiaceae</taxon>
        <taxon>Rhizobium/Agrobacterium group</taxon>
        <taxon>Agrobacterium</taxon>
        <taxon>Agrobacterium tumefaciens complex</taxon>
    </lineage>
</organism>
<dbReference type="EMBL" id="FBWH01000037">
    <property type="protein sequence ID" value="CUX49070.1"/>
    <property type="molecule type" value="Genomic_DNA"/>
</dbReference>
<evidence type="ECO:0008006" key="3">
    <source>
        <dbReference type="Google" id="ProtNLM"/>
    </source>
</evidence>
<keyword evidence="2" id="KW-1185">Reference proteome</keyword>
<reference evidence="1 2" key="1">
    <citation type="submission" date="2016-01" db="EMBL/GenBank/DDBJ databases">
        <authorList>
            <person name="Regsiter A."/>
            <person name="william w."/>
        </authorList>
    </citation>
    <scope>NUCLEOTIDE SEQUENCE [LARGE SCALE GENOMIC DNA]</scope>
    <source>
        <strain evidence="1 2">CFBP 6927</strain>
    </source>
</reference>